<evidence type="ECO:0000313" key="3">
    <source>
        <dbReference type="Proteomes" id="UP000190027"/>
    </source>
</evidence>
<dbReference type="InterPro" id="IPR053158">
    <property type="entry name" value="CapK_Type1_Caps_Biosynth"/>
</dbReference>
<dbReference type="Pfam" id="PF00501">
    <property type="entry name" value="AMP-binding"/>
    <property type="match status" value="1"/>
</dbReference>
<evidence type="ECO:0000259" key="1">
    <source>
        <dbReference type="Pfam" id="PF00501"/>
    </source>
</evidence>
<dbReference type="STRING" id="1121449.SAMN02745704_01818"/>
<feature type="domain" description="AMP-dependent synthetase/ligase" evidence="1">
    <location>
        <begin position="187"/>
        <end position="302"/>
    </location>
</feature>
<dbReference type="Proteomes" id="UP000190027">
    <property type="component" value="Unassembled WGS sequence"/>
</dbReference>
<dbReference type="AlphaFoldDB" id="A0A1T4X5C6"/>
<keyword evidence="2" id="KW-0436">Ligase</keyword>
<dbReference type="OrthoDB" id="5484550at2"/>
<dbReference type="EMBL" id="FUYC01000007">
    <property type="protein sequence ID" value="SKA84782.1"/>
    <property type="molecule type" value="Genomic_DNA"/>
</dbReference>
<reference evidence="2 3" key="1">
    <citation type="submission" date="2017-02" db="EMBL/GenBank/DDBJ databases">
        <authorList>
            <person name="Peterson S.W."/>
        </authorList>
    </citation>
    <scope>NUCLEOTIDE SEQUENCE [LARGE SCALE GENOMIC DNA]</scope>
    <source>
        <strain evidence="2 3">DSM 16080</strain>
    </source>
</reference>
<organism evidence="2 3">
    <name type="scientific">Paucidesulfovibrio gracilis DSM 16080</name>
    <dbReference type="NCBI Taxonomy" id="1121449"/>
    <lineage>
        <taxon>Bacteria</taxon>
        <taxon>Pseudomonadati</taxon>
        <taxon>Thermodesulfobacteriota</taxon>
        <taxon>Desulfovibrionia</taxon>
        <taxon>Desulfovibrionales</taxon>
        <taxon>Desulfovibrionaceae</taxon>
        <taxon>Paucidesulfovibrio</taxon>
    </lineage>
</organism>
<dbReference type="InterPro" id="IPR042099">
    <property type="entry name" value="ANL_N_sf"/>
</dbReference>
<accession>A0A1T4X5C6</accession>
<proteinExistence type="predicted"/>
<dbReference type="SUPFAM" id="SSF56801">
    <property type="entry name" value="Acetyl-CoA synthetase-like"/>
    <property type="match status" value="1"/>
</dbReference>
<dbReference type="RefSeq" id="WP_078717373.1">
    <property type="nucleotide sequence ID" value="NZ_FUYC01000007.1"/>
</dbReference>
<gene>
    <name evidence="2" type="ORF">SAMN02745704_01818</name>
</gene>
<keyword evidence="3" id="KW-1185">Reference proteome</keyword>
<dbReference type="Gene3D" id="3.40.50.12780">
    <property type="entry name" value="N-terminal domain of ligase-like"/>
    <property type="match status" value="1"/>
</dbReference>
<dbReference type="NCBIfam" id="NF045666">
    <property type="entry name" value="DVU1553_fam_AMP"/>
    <property type="match status" value="1"/>
</dbReference>
<sequence length="461" mass="50051">MVTRSWLDRWLAEALVQNNASAPPPDSAISRLALLQYQGRQCRRTVDNARKNSPFYRTALRHVRFAEHEFPQSLTALPLTSAHDLREHPHAFLAASQDEVARVVSIPSSGTSGPGKRIFFTPNDLERIRHFFRRGMRNLVQPGETALVLLPGERPDSVGRLLGDALSSFDVRALVCGPLESPLGTLHRMTRENVRCVVGSPAHVHILAAHARYGEDSPKPRLRSALLCWDAVPPALAHAVEQGLHCRAFHHWGMVETGLGGAVECGRAPGMHLREADLYVEILCPGTGRLVPDGEWGEIVVTTLTRRAMPLIRYRTGDRGRILPGTCPCGSILRRLDPAVRRLPQDTTHNSNQNGSPLDAAALGDILYAVPGLADFAVQAPSPHQQPANVTIQVSTVAHAGSSAEDAVLQQVRQAIQQLSSLPCDPADVCITATGHGAPVLPGLQKRVLNMPTPPLQETSS</sequence>
<dbReference type="GO" id="GO:0016874">
    <property type="term" value="F:ligase activity"/>
    <property type="evidence" value="ECO:0007669"/>
    <property type="project" value="UniProtKB-KW"/>
</dbReference>
<dbReference type="PANTHER" id="PTHR36932:SF1">
    <property type="entry name" value="CAPSULAR POLYSACCHARIDE BIOSYNTHESIS PROTEIN"/>
    <property type="match status" value="1"/>
</dbReference>
<evidence type="ECO:0000313" key="2">
    <source>
        <dbReference type="EMBL" id="SKA84782.1"/>
    </source>
</evidence>
<protein>
    <submittedName>
        <fullName evidence="2">Phenylacetate-coenzyme A ligase PaaK, adenylate-forming domain family</fullName>
    </submittedName>
</protein>
<dbReference type="PANTHER" id="PTHR36932">
    <property type="entry name" value="CAPSULAR POLYSACCHARIDE BIOSYNTHESIS PROTEIN"/>
    <property type="match status" value="1"/>
</dbReference>
<dbReference type="InterPro" id="IPR000873">
    <property type="entry name" value="AMP-dep_synth/lig_dom"/>
</dbReference>
<name>A0A1T4X5C6_9BACT</name>